<evidence type="ECO:0000256" key="2">
    <source>
        <dbReference type="ARBA" id="ARBA00007441"/>
    </source>
</evidence>
<evidence type="ECO:0000256" key="4">
    <source>
        <dbReference type="ARBA" id="ARBA00022679"/>
    </source>
</evidence>
<protein>
    <submittedName>
        <fullName evidence="7">Tryptophan transaminase</fullName>
        <ecNumber evidence="7">2.6.1.27</ecNumber>
    </submittedName>
</protein>
<keyword evidence="8" id="KW-1185">Reference proteome</keyword>
<dbReference type="Gene3D" id="3.40.640.10">
    <property type="entry name" value="Type I PLP-dependent aspartate aminotransferase-like (Major domain)"/>
    <property type="match status" value="1"/>
</dbReference>
<evidence type="ECO:0000313" key="7">
    <source>
        <dbReference type="EMBL" id="WFD22507.1"/>
    </source>
</evidence>
<dbReference type="GO" id="GO:1901605">
    <property type="term" value="P:alpha-amino acid metabolic process"/>
    <property type="evidence" value="ECO:0007669"/>
    <property type="project" value="TreeGrafter"/>
</dbReference>
<dbReference type="InterPro" id="IPR050859">
    <property type="entry name" value="Class-I_PLP-dep_aminotransf"/>
</dbReference>
<name>A0AAF0IYQ1_9BASI</name>
<dbReference type="EMBL" id="CP119901">
    <property type="protein sequence ID" value="WFD22507.1"/>
    <property type="molecule type" value="Genomic_DNA"/>
</dbReference>
<dbReference type="InterPro" id="IPR015424">
    <property type="entry name" value="PyrdxlP-dep_Trfase"/>
</dbReference>
<feature type="domain" description="Aminotransferase class I/classII large" evidence="6">
    <location>
        <begin position="82"/>
        <end position="453"/>
    </location>
</feature>
<evidence type="ECO:0000313" key="8">
    <source>
        <dbReference type="Proteomes" id="UP001214415"/>
    </source>
</evidence>
<dbReference type="Pfam" id="PF00155">
    <property type="entry name" value="Aminotran_1_2"/>
    <property type="match status" value="1"/>
</dbReference>
<comment type="cofactor">
    <cofactor evidence="1">
        <name>pyridoxal 5'-phosphate</name>
        <dbReference type="ChEBI" id="CHEBI:597326"/>
    </cofactor>
</comment>
<dbReference type="AlphaFoldDB" id="A0AAF0IYQ1"/>
<reference evidence="7" key="1">
    <citation type="submission" date="2023-03" db="EMBL/GenBank/DDBJ databases">
        <title>Mating type loci evolution in Malassezia.</title>
        <authorList>
            <person name="Coelho M.A."/>
        </authorList>
    </citation>
    <scope>NUCLEOTIDE SEQUENCE</scope>
    <source>
        <strain evidence="7">CBS 12830</strain>
    </source>
</reference>
<evidence type="ECO:0000259" key="6">
    <source>
        <dbReference type="Pfam" id="PF00155"/>
    </source>
</evidence>
<evidence type="ECO:0000256" key="3">
    <source>
        <dbReference type="ARBA" id="ARBA00022576"/>
    </source>
</evidence>
<dbReference type="GO" id="GO:0030170">
    <property type="term" value="F:pyridoxal phosphate binding"/>
    <property type="evidence" value="ECO:0007669"/>
    <property type="project" value="InterPro"/>
</dbReference>
<dbReference type="EC" id="2.6.1.27" evidence="7"/>
<dbReference type="PANTHER" id="PTHR42790">
    <property type="entry name" value="AMINOTRANSFERASE"/>
    <property type="match status" value="1"/>
</dbReference>
<organism evidence="7 8">
    <name type="scientific">Malassezia equina</name>
    <dbReference type="NCBI Taxonomy" id="1381935"/>
    <lineage>
        <taxon>Eukaryota</taxon>
        <taxon>Fungi</taxon>
        <taxon>Dikarya</taxon>
        <taxon>Basidiomycota</taxon>
        <taxon>Ustilaginomycotina</taxon>
        <taxon>Malasseziomycetes</taxon>
        <taxon>Malasseziales</taxon>
        <taxon>Malasseziaceae</taxon>
        <taxon>Malassezia</taxon>
    </lineage>
</organism>
<evidence type="ECO:0000256" key="1">
    <source>
        <dbReference type="ARBA" id="ARBA00001933"/>
    </source>
</evidence>
<keyword evidence="4 7" id="KW-0808">Transferase</keyword>
<gene>
    <name evidence="7" type="ORF">MEQU1_001179</name>
</gene>
<dbReference type="GO" id="GO:0050362">
    <property type="term" value="F:L-tryptophan:2-oxoglutarate aminotransferase activity"/>
    <property type="evidence" value="ECO:0007669"/>
    <property type="project" value="UniProtKB-EC"/>
</dbReference>
<dbReference type="InterPro" id="IPR015421">
    <property type="entry name" value="PyrdxlP-dep_Trfase_major"/>
</dbReference>
<keyword evidence="5" id="KW-0663">Pyridoxal phosphate</keyword>
<dbReference type="PANTHER" id="PTHR42790:SF19">
    <property type="entry name" value="KYNURENINE_ALPHA-AMINOADIPATE AMINOTRANSFERASE, MITOCHONDRIAL"/>
    <property type="match status" value="1"/>
</dbReference>
<dbReference type="SUPFAM" id="SSF53383">
    <property type="entry name" value="PLP-dependent transferases"/>
    <property type="match status" value="1"/>
</dbReference>
<proteinExistence type="inferred from homology"/>
<dbReference type="CDD" id="cd00609">
    <property type="entry name" value="AAT_like"/>
    <property type="match status" value="1"/>
</dbReference>
<sequence length="474" mass="52294">MPLDYNKLISQEYQRRPEPAIRSLLSLEKKPGMISFLAGKPNPDRFPFESITVKLKPSAVLSTDPSTGASTELVIDGNTLERVLQYGYTAGDPLFDEALNDLVSAVHGRTRHDDTPAGDFEITVGTGSQDLLAKTSLALFDKGDTILVESPMYPGLLPDLGSRGIHVINVATDQEGLSASSLAQILDEWNQNERTKELSFPKAVYTVPTGGNPSGTTASADRKRAILQIVRKHSILILEDDPYYYLSFEGLEEDSVMRHRSPSYFALEKEDNDPWGYGYVLRFESFSKILSAGMRLGFMAGPKPIIDAVSGYMATSSIHASSPMQVMAALLLQHWGVPGFLSHVDEVARLYQQRRDFFEVKLASVLGGDKNQQRALASWVTPVAGMFFWVKLHLPPESDAPQGNSSNVITKNAVDHNVLAVPGASFYAGQQITPYVRLSFSVIPEEEMEEGLLRLRKAIEDAWKEHGYSTIPPM</sequence>
<keyword evidence="3 7" id="KW-0032">Aminotransferase</keyword>
<accession>A0AAF0IYQ1</accession>
<comment type="similarity">
    <text evidence="2">Belongs to the class-I pyridoxal-phosphate-dependent aminotransferase family.</text>
</comment>
<dbReference type="InterPro" id="IPR004839">
    <property type="entry name" value="Aminotransferase_I/II_large"/>
</dbReference>
<evidence type="ECO:0000256" key="5">
    <source>
        <dbReference type="ARBA" id="ARBA00022898"/>
    </source>
</evidence>
<dbReference type="Proteomes" id="UP001214415">
    <property type="component" value="Chromosome 2"/>
</dbReference>